<dbReference type="InterPro" id="IPR004839">
    <property type="entry name" value="Aminotransferase_I/II_large"/>
</dbReference>
<evidence type="ECO:0000259" key="12">
    <source>
        <dbReference type="Pfam" id="PF00155"/>
    </source>
</evidence>
<dbReference type="KEGG" id="puo:RZN69_10490"/>
<evidence type="ECO:0000256" key="2">
    <source>
        <dbReference type="ARBA" id="ARBA00005011"/>
    </source>
</evidence>
<dbReference type="NCBIfam" id="TIGR01141">
    <property type="entry name" value="hisC"/>
    <property type="match status" value="1"/>
</dbReference>
<dbReference type="InterPro" id="IPR015421">
    <property type="entry name" value="PyrdxlP-dep_Trfase_major"/>
</dbReference>
<dbReference type="EMBL" id="CP136920">
    <property type="protein sequence ID" value="WOO43515.1"/>
    <property type="molecule type" value="Genomic_DNA"/>
</dbReference>
<dbReference type="Pfam" id="PF00155">
    <property type="entry name" value="Aminotran_1_2"/>
    <property type="match status" value="1"/>
</dbReference>
<comment type="subunit">
    <text evidence="4 11">Homodimer.</text>
</comment>
<feature type="modified residue" description="N6-(pyridoxal phosphate)lysine" evidence="11">
    <location>
        <position position="215"/>
    </location>
</feature>
<evidence type="ECO:0000256" key="8">
    <source>
        <dbReference type="ARBA" id="ARBA00022898"/>
    </source>
</evidence>
<dbReference type="PROSITE" id="PS00105">
    <property type="entry name" value="AA_TRANSFER_CLASS_1"/>
    <property type="match status" value="1"/>
</dbReference>
<keyword evidence="8 11" id="KW-0663">Pyridoxal phosphate</keyword>
<dbReference type="Gene3D" id="3.90.1150.10">
    <property type="entry name" value="Aspartate Aminotransferase, domain 1"/>
    <property type="match status" value="1"/>
</dbReference>
<evidence type="ECO:0000256" key="10">
    <source>
        <dbReference type="ARBA" id="ARBA00047481"/>
    </source>
</evidence>
<evidence type="ECO:0000313" key="13">
    <source>
        <dbReference type="EMBL" id="WOO43515.1"/>
    </source>
</evidence>
<dbReference type="InterPro" id="IPR015422">
    <property type="entry name" value="PyrdxlP-dep_Trfase_small"/>
</dbReference>
<accession>A0AAQ3QY68</accession>
<organism evidence="13 14">
    <name type="scientific">Rubellicoccus peritrichatus</name>
    <dbReference type="NCBI Taxonomy" id="3080537"/>
    <lineage>
        <taxon>Bacteria</taxon>
        <taxon>Pseudomonadati</taxon>
        <taxon>Verrucomicrobiota</taxon>
        <taxon>Opitutia</taxon>
        <taxon>Puniceicoccales</taxon>
        <taxon>Cerasicoccaceae</taxon>
        <taxon>Rubellicoccus</taxon>
    </lineage>
</organism>
<proteinExistence type="inferred from homology"/>
<dbReference type="EC" id="2.6.1.9" evidence="11"/>
<evidence type="ECO:0000256" key="7">
    <source>
        <dbReference type="ARBA" id="ARBA00022679"/>
    </source>
</evidence>
<keyword evidence="9 11" id="KW-0368">Histidine biosynthesis</keyword>
<feature type="domain" description="Aminotransferase class I/classII large" evidence="12">
    <location>
        <begin position="28"/>
        <end position="355"/>
    </location>
</feature>
<keyword evidence="6 11" id="KW-0028">Amino-acid biosynthesis</keyword>
<dbReference type="GO" id="GO:0030170">
    <property type="term" value="F:pyridoxal phosphate binding"/>
    <property type="evidence" value="ECO:0007669"/>
    <property type="project" value="InterPro"/>
</dbReference>
<keyword evidence="5 11" id="KW-0032">Aminotransferase</keyword>
<dbReference type="InterPro" id="IPR004838">
    <property type="entry name" value="NHTrfase_class1_PyrdxlP-BS"/>
</dbReference>
<dbReference type="HAMAP" id="MF_01023">
    <property type="entry name" value="HisC_aminotrans_2"/>
    <property type="match status" value="1"/>
</dbReference>
<evidence type="ECO:0000313" key="14">
    <source>
        <dbReference type="Proteomes" id="UP001304300"/>
    </source>
</evidence>
<dbReference type="CDD" id="cd00609">
    <property type="entry name" value="AAT_like"/>
    <property type="match status" value="1"/>
</dbReference>
<dbReference type="AlphaFoldDB" id="A0AAQ3QY68"/>
<comment type="cofactor">
    <cofactor evidence="1 11">
        <name>pyridoxal 5'-phosphate</name>
        <dbReference type="ChEBI" id="CHEBI:597326"/>
    </cofactor>
</comment>
<dbReference type="Gene3D" id="3.40.640.10">
    <property type="entry name" value="Type I PLP-dependent aspartate aminotransferase-like (Major domain)"/>
    <property type="match status" value="1"/>
</dbReference>
<evidence type="ECO:0000256" key="11">
    <source>
        <dbReference type="HAMAP-Rule" id="MF_01023"/>
    </source>
</evidence>
<dbReference type="GO" id="GO:0004400">
    <property type="term" value="F:histidinol-phosphate transaminase activity"/>
    <property type="evidence" value="ECO:0007669"/>
    <property type="project" value="UniProtKB-UniRule"/>
</dbReference>
<comment type="pathway">
    <text evidence="2 11">Amino-acid biosynthesis; L-histidine biosynthesis; L-histidine from 5-phospho-alpha-D-ribose 1-diphosphate: step 7/9.</text>
</comment>
<evidence type="ECO:0000256" key="4">
    <source>
        <dbReference type="ARBA" id="ARBA00011738"/>
    </source>
</evidence>
<dbReference type="GO" id="GO:0000105">
    <property type="term" value="P:L-histidine biosynthetic process"/>
    <property type="evidence" value="ECO:0007669"/>
    <property type="project" value="UniProtKB-UniRule"/>
</dbReference>
<name>A0AAQ3QY68_9BACT</name>
<keyword evidence="7 11" id="KW-0808">Transferase</keyword>
<reference evidence="13 14" key="1">
    <citation type="submission" date="2023-10" db="EMBL/GenBank/DDBJ databases">
        <title>Rubellicoccus peritrichatus gen. nov., sp. nov., isolated from an algae of coral reef tank.</title>
        <authorList>
            <person name="Luo J."/>
        </authorList>
    </citation>
    <scope>NUCLEOTIDE SEQUENCE [LARGE SCALE GENOMIC DNA]</scope>
    <source>
        <strain evidence="13 14">CR14</strain>
    </source>
</reference>
<dbReference type="Proteomes" id="UP001304300">
    <property type="component" value="Chromosome"/>
</dbReference>
<dbReference type="PANTHER" id="PTHR42885">
    <property type="entry name" value="HISTIDINOL-PHOSPHATE AMINOTRANSFERASE-RELATED"/>
    <property type="match status" value="1"/>
</dbReference>
<dbReference type="PANTHER" id="PTHR42885:SF2">
    <property type="entry name" value="HISTIDINOL-PHOSPHATE AMINOTRANSFERASE"/>
    <property type="match status" value="1"/>
</dbReference>
<evidence type="ECO:0000256" key="5">
    <source>
        <dbReference type="ARBA" id="ARBA00022576"/>
    </source>
</evidence>
<evidence type="ECO:0000256" key="9">
    <source>
        <dbReference type="ARBA" id="ARBA00023102"/>
    </source>
</evidence>
<gene>
    <name evidence="11 13" type="primary">hisC</name>
    <name evidence="13" type="ORF">RZN69_10490</name>
</gene>
<dbReference type="RefSeq" id="WP_317836072.1">
    <property type="nucleotide sequence ID" value="NZ_CP136920.1"/>
</dbReference>
<evidence type="ECO:0000256" key="6">
    <source>
        <dbReference type="ARBA" id="ARBA00022605"/>
    </source>
</evidence>
<protein>
    <recommendedName>
        <fullName evidence="11">Histidinol-phosphate aminotransferase</fullName>
        <ecNumber evidence="11">2.6.1.9</ecNumber>
    </recommendedName>
    <alternativeName>
        <fullName evidence="11">Imidazole acetol-phosphate transaminase</fullName>
    </alternativeName>
</protein>
<dbReference type="InterPro" id="IPR015424">
    <property type="entry name" value="PyrdxlP-dep_Trfase"/>
</dbReference>
<comment type="similarity">
    <text evidence="3 11">Belongs to the class-II pyridoxal-phosphate-dependent aminotransferase family. Histidinol-phosphate aminotransferase subfamily.</text>
</comment>
<dbReference type="SUPFAM" id="SSF53383">
    <property type="entry name" value="PLP-dependent transferases"/>
    <property type="match status" value="1"/>
</dbReference>
<dbReference type="InterPro" id="IPR005861">
    <property type="entry name" value="HisP_aminotrans"/>
</dbReference>
<comment type="catalytic activity">
    <reaction evidence="10 11">
        <text>L-histidinol phosphate + 2-oxoglutarate = 3-(imidazol-4-yl)-2-oxopropyl phosphate + L-glutamate</text>
        <dbReference type="Rhea" id="RHEA:23744"/>
        <dbReference type="ChEBI" id="CHEBI:16810"/>
        <dbReference type="ChEBI" id="CHEBI:29985"/>
        <dbReference type="ChEBI" id="CHEBI:57766"/>
        <dbReference type="ChEBI" id="CHEBI:57980"/>
        <dbReference type="EC" id="2.6.1.9"/>
    </reaction>
</comment>
<sequence length="364" mass="40309">MDINKLANPHVAAMSAYVPGMQPTEPGWVKLNTNELPYAPSPKVIEVIQAELANDAVSLRLYPNPNSAPLREAVAKHHHLNFDQVLIGNGADDVLNLLCRTFASAEKSIGMTVPSYSLYQVLAAAQGAQMENIEFDRSMELPQNAIKSCPANLFFLTNPNAPTGKSFSNDEIRKAANGFSGIFVVDETYAPFAEENAVGLLSEIPNLVIVRSFSKAFGLAGLRVGYALSSPGIIDLLDRVRDSYNVDRLAQAAALAAISHSYYYEDIANHVRDLRDRMEAWYRELGWFVYKSSANFHFVEPLNFNGESGLEVSKSLFEHLHEQKILVRSFPKHALTKSFLRISLGSESEMETLKGAIKSWQKTL</sequence>
<keyword evidence="14" id="KW-1185">Reference proteome</keyword>
<evidence type="ECO:0000256" key="1">
    <source>
        <dbReference type="ARBA" id="ARBA00001933"/>
    </source>
</evidence>
<evidence type="ECO:0000256" key="3">
    <source>
        <dbReference type="ARBA" id="ARBA00007970"/>
    </source>
</evidence>